<protein>
    <submittedName>
        <fullName evidence="2">Uncharacterized protein</fullName>
    </submittedName>
</protein>
<name>A0A5N6M3W1_9ASTR</name>
<reference evidence="2 3" key="1">
    <citation type="submission" date="2019-05" db="EMBL/GenBank/DDBJ databases">
        <title>Mikania micrantha, genome provides insights into the molecular mechanism of rapid growth.</title>
        <authorList>
            <person name="Liu B."/>
        </authorList>
    </citation>
    <scope>NUCLEOTIDE SEQUENCE [LARGE SCALE GENOMIC DNA]</scope>
    <source>
        <strain evidence="2">NLD-2019</strain>
        <tissue evidence="2">Leaf</tissue>
    </source>
</reference>
<dbReference type="OrthoDB" id="10596016at2759"/>
<accession>A0A5N6M3W1</accession>
<gene>
    <name evidence="2" type="ORF">E3N88_36437</name>
</gene>
<dbReference type="Proteomes" id="UP000326396">
    <property type="component" value="Linkage Group LG7"/>
</dbReference>
<feature type="transmembrane region" description="Helical" evidence="1">
    <location>
        <begin position="163"/>
        <end position="181"/>
    </location>
</feature>
<evidence type="ECO:0000256" key="1">
    <source>
        <dbReference type="SAM" id="Phobius"/>
    </source>
</evidence>
<dbReference type="EMBL" id="SZYD01000017">
    <property type="protein sequence ID" value="KAD3068557.1"/>
    <property type="molecule type" value="Genomic_DNA"/>
</dbReference>
<proteinExistence type="predicted"/>
<keyword evidence="1" id="KW-1133">Transmembrane helix</keyword>
<comment type="caution">
    <text evidence="2">The sequence shown here is derived from an EMBL/GenBank/DDBJ whole genome shotgun (WGS) entry which is preliminary data.</text>
</comment>
<feature type="transmembrane region" description="Helical" evidence="1">
    <location>
        <begin position="118"/>
        <end position="136"/>
    </location>
</feature>
<sequence>MLEVDHSIHCPSELPMENTEVTLTTTTTLPISGIHDQQHRFPTHDDHLQLIIAHQIGSPDHQEIISTQLNANSAEDDPINPHNLQIHATATLLLRYYAAVLGIVYLRHTGRFPIANPFMIFSIVAFGMAYLVFDILSCMTTHDQDSEINSSNSRVGLYRILKGVYYILSGLAFFYLLPILFTTA</sequence>
<keyword evidence="1" id="KW-0472">Membrane</keyword>
<evidence type="ECO:0000313" key="3">
    <source>
        <dbReference type="Proteomes" id="UP000326396"/>
    </source>
</evidence>
<evidence type="ECO:0000313" key="2">
    <source>
        <dbReference type="EMBL" id="KAD3068557.1"/>
    </source>
</evidence>
<keyword evidence="3" id="KW-1185">Reference proteome</keyword>
<feature type="transmembrane region" description="Helical" evidence="1">
    <location>
        <begin position="86"/>
        <end position="106"/>
    </location>
</feature>
<dbReference type="AlphaFoldDB" id="A0A5N6M3W1"/>
<keyword evidence="1" id="KW-0812">Transmembrane</keyword>
<organism evidence="2 3">
    <name type="scientific">Mikania micrantha</name>
    <name type="common">bitter vine</name>
    <dbReference type="NCBI Taxonomy" id="192012"/>
    <lineage>
        <taxon>Eukaryota</taxon>
        <taxon>Viridiplantae</taxon>
        <taxon>Streptophyta</taxon>
        <taxon>Embryophyta</taxon>
        <taxon>Tracheophyta</taxon>
        <taxon>Spermatophyta</taxon>
        <taxon>Magnoliopsida</taxon>
        <taxon>eudicotyledons</taxon>
        <taxon>Gunneridae</taxon>
        <taxon>Pentapetalae</taxon>
        <taxon>asterids</taxon>
        <taxon>campanulids</taxon>
        <taxon>Asterales</taxon>
        <taxon>Asteraceae</taxon>
        <taxon>Asteroideae</taxon>
        <taxon>Heliantheae alliance</taxon>
        <taxon>Eupatorieae</taxon>
        <taxon>Mikania</taxon>
    </lineage>
</organism>